<organism evidence="1 2">
    <name type="scientific">Trifolium pratense</name>
    <name type="common">Red clover</name>
    <dbReference type="NCBI Taxonomy" id="57577"/>
    <lineage>
        <taxon>Eukaryota</taxon>
        <taxon>Viridiplantae</taxon>
        <taxon>Streptophyta</taxon>
        <taxon>Embryophyta</taxon>
        <taxon>Tracheophyta</taxon>
        <taxon>Spermatophyta</taxon>
        <taxon>Magnoliopsida</taxon>
        <taxon>eudicotyledons</taxon>
        <taxon>Gunneridae</taxon>
        <taxon>Pentapetalae</taxon>
        <taxon>rosids</taxon>
        <taxon>fabids</taxon>
        <taxon>Fabales</taxon>
        <taxon>Fabaceae</taxon>
        <taxon>Papilionoideae</taxon>
        <taxon>50 kb inversion clade</taxon>
        <taxon>NPAAA clade</taxon>
        <taxon>Hologalegina</taxon>
        <taxon>IRL clade</taxon>
        <taxon>Trifolieae</taxon>
        <taxon>Trifolium</taxon>
    </lineage>
</organism>
<reference evidence="1 2" key="1">
    <citation type="journal article" date="2014" name="Am. J. Bot.">
        <title>Genome assembly and annotation for red clover (Trifolium pratense; Fabaceae).</title>
        <authorList>
            <person name="Istvanek J."/>
            <person name="Jaros M."/>
            <person name="Krenek A."/>
            <person name="Repkova J."/>
        </authorList>
    </citation>
    <scope>NUCLEOTIDE SEQUENCE [LARGE SCALE GENOMIC DNA]</scope>
    <source>
        <strain evidence="2">cv. Tatra</strain>
        <tissue evidence="1">Young leaves</tissue>
    </source>
</reference>
<evidence type="ECO:0000313" key="1">
    <source>
        <dbReference type="EMBL" id="PNX66572.1"/>
    </source>
</evidence>
<gene>
    <name evidence="1" type="ORF">L195_g063116</name>
</gene>
<proteinExistence type="predicted"/>
<dbReference type="Proteomes" id="UP000236291">
    <property type="component" value="Unassembled WGS sequence"/>
</dbReference>
<evidence type="ECO:0000313" key="2">
    <source>
        <dbReference type="Proteomes" id="UP000236291"/>
    </source>
</evidence>
<name>A0A2K3KJW9_TRIPR</name>
<dbReference type="EMBL" id="ASHM01195577">
    <property type="protein sequence ID" value="PNX66572.1"/>
    <property type="molecule type" value="Genomic_DNA"/>
</dbReference>
<feature type="non-terminal residue" evidence="1">
    <location>
        <position position="1"/>
    </location>
</feature>
<sequence length="52" mass="5915">AAGKRLRSHDEQLMLIIPVFRRYRSLREVAVDIPSVEGMSGSWGTTSTRRAR</sequence>
<reference evidence="1 2" key="2">
    <citation type="journal article" date="2017" name="Front. Plant Sci.">
        <title>Gene Classification and Mining of Molecular Markers Useful in Red Clover (Trifolium pratense) Breeding.</title>
        <authorList>
            <person name="Istvanek J."/>
            <person name="Dluhosova J."/>
            <person name="Dluhos P."/>
            <person name="Patkova L."/>
            <person name="Nedelnik J."/>
            <person name="Repkova J."/>
        </authorList>
    </citation>
    <scope>NUCLEOTIDE SEQUENCE [LARGE SCALE GENOMIC DNA]</scope>
    <source>
        <strain evidence="2">cv. Tatra</strain>
        <tissue evidence="1">Young leaves</tissue>
    </source>
</reference>
<protein>
    <submittedName>
        <fullName evidence="1">Uncharacterized protein</fullName>
    </submittedName>
</protein>
<comment type="caution">
    <text evidence="1">The sequence shown here is derived from an EMBL/GenBank/DDBJ whole genome shotgun (WGS) entry which is preliminary data.</text>
</comment>
<accession>A0A2K3KJW9</accession>
<dbReference type="AlphaFoldDB" id="A0A2K3KJW9"/>